<keyword evidence="3" id="KW-1185">Reference proteome</keyword>
<gene>
    <name evidence="2" type="ORF">GMARGA_LOCUS14504</name>
</gene>
<reference evidence="2 3" key="1">
    <citation type="submission" date="2021-06" db="EMBL/GenBank/DDBJ databases">
        <authorList>
            <person name="Kallberg Y."/>
            <person name="Tangrot J."/>
            <person name="Rosling A."/>
        </authorList>
    </citation>
    <scope>NUCLEOTIDE SEQUENCE [LARGE SCALE GENOMIC DNA]</scope>
    <source>
        <strain evidence="2 3">120-4 pot B 10/14</strain>
    </source>
</reference>
<comment type="caution">
    <text evidence="2">The sequence shown here is derived from an EMBL/GenBank/DDBJ whole genome shotgun (WGS) entry which is preliminary data.</text>
</comment>
<proteinExistence type="predicted"/>
<evidence type="ECO:0000313" key="2">
    <source>
        <dbReference type="EMBL" id="CAG8732218.1"/>
    </source>
</evidence>
<organism evidence="2 3">
    <name type="scientific">Gigaspora margarita</name>
    <dbReference type="NCBI Taxonomy" id="4874"/>
    <lineage>
        <taxon>Eukaryota</taxon>
        <taxon>Fungi</taxon>
        <taxon>Fungi incertae sedis</taxon>
        <taxon>Mucoromycota</taxon>
        <taxon>Glomeromycotina</taxon>
        <taxon>Glomeromycetes</taxon>
        <taxon>Diversisporales</taxon>
        <taxon>Gigasporaceae</taxon>
        <taxon>Gigaspora</taxon>
    </lineage>
</organism>
<evidence type="ECO:0000313" key="3">
    <source>
        <dbReference type="Proteomes" id="UP000789901"/>
    </source>
</evidence>
<accession>A0ABN7V537</accession>
<feature type="compositionally biased region" description="Acidic residues" evidence="1">
    <location>
        <begin position="1"/>
        <end position="10"/>
    </location>
</feature>
<name>A0ABN7V537_GIGMA</name>
<sequence>MDQNYEDWDNDNNITPPTSPIIQPVSNADETKNFSRNNVNINFPSLSDLMAEQISLWCNFSSTSQQSNQLQLNKDNDNDILISLNDDDDFSTTTNVNCDY</sequence>
<feature type="compositionally biased region" description="Polar residues" evidence="1">
    <location>
        <begin position="11"/>
        <end position="29"/>
    </location>
</feature>
<feature type="region of interest" description="Disordered" evidence="1">
    <location>
        <begin position="1"/>
        <end position="29"/>
    </location>
</feature>
<protein>
    <submittedName>
        <fullName evidence="2">144_t:CDS:1</fullName>
    </submittedName>
</protein>
<dbReference type="EMBL" id="CAJVQB010009639">
    <property type="protein sequence ID" value="CAG8732218.1"/>
    <property type="molecule type" value="Genomic_DNA"/>
</dbReference>
<dbReference type="Proteomes" id="UP000789901">
    <property type="component" value="Unassembled WGS sequence"/>
</dbReference>
<evidence type="ECO:0000256" key="1">
    <source>
        <dbReference type="SAM" id="MobiDB-lite"/>
    </source>
</evidence>